<evidence type="ECO:0008006" key="4">
    <source>
        <dbReference type="Google" id="ProtNLM"/>
    </source>
</evidence>
<gene>
    <name evidence="2" type="ORF">FA045_17720</name>
</gene>
<protein>
    <recommendedName>
        <fullName evidence="4">DOMON domain-containing protein</fullName>
    </recommendedName>
</protein>
<dbReference type="EMBL" id="SWBO01000016">
    <property type="protein sequence ID" value="TKB96589.1"/>
    <property type="molecule type" value="Genomic_DNA"/>
</dbReference>
<feature type="chain" id="PRO_5020558085" description="DOMON domain-containing protein" evidence="1">
    <location>
        <begin position="22"/>
        <end position="183"/>
    </location>
</feature>
<sequence length="183" mass="19888">MKKIMLTLAAVVFAITTFAQKTMPEIKVGTIFSSSAFVQGQEFPLLLTVKSIDGPVSIGWAVDGYGEGSFDMSKKAFDSANKMLQVTQPSLGATKLADDETFGLISKSAYKSLTENKTFTYSGVKFTLKTPALAFKLNAKEVDATNVISEDGKLELWILNNPNFPFILQSNGMPTDIVVLDIK</sequence>
<feature type="signal peptide" evidence="1">
    <location>
        <begin position="1"/>
        <end position="21"/>
    </location>
</feature>
<organism evidence="2 3">
    <name type="scientific">Pedobacter cryotolerans</name>
    <dbReference type="NCBI Taxonomy" id="2571270"/>
    <lineage>
        <taxon>Bacteria</taxon>
        <taxon>Pseudomonadati</taxon>
        <taxon>Bacteroidota</taxon>
        <taxon>Sphingobacteriia</taxon>
        <taxon>Sphingobacteriales</taxon>
        <taxon>Sphingobacteriaceae</taxon>
        <taxon>Pedobacter</taxon>
    </lineage>
</organism>
<dbReference type="AlphaFoldDB" id="A0A4U1C0S5"/>
<keyword evidence="3" id="KW-1185">Reference proteome</keyword>
<keyword evidence="1" id="KW-0732">Signal</keyword>
<evidence type="ECO:0000313" key="2">
    <source>
        <dbReference type="EMBL" id="TKB96589.1"/>
    </source>
</evidence>
<name>A0A4U1C0S5_9SPHI</name>
<proteinExistence type="predicted"/>
<dbReference type="OrthoDB" id="1029582at2"/>
<evidence type="ECO:0000313" key="3">
    <source>
        <dbReference type="Proteomes" id="UP000310477"/>
    </source>
</evidence>
<dbReference type="RefSeq" id="WP_136878421.1">
    <property type="nucleotide sequence ID" value="NZ_SWBO01000016.1"/>
</dbReference>
<accession>A0A4U1C0S5</accession>
<reference evidence="2 3" key="1">
    <citation type="submission" date="2019-04" db="EMBL/GenBank/DDBJ databases">
        <title>Pedobacter sp. AR-2-6 sp. nov., isolated from Arctic soil.</title>
        <authorList>
            <person name="Dahal R.H."/>
            <person name="Kim D.-U."/>
        </authorList>
    </citation>
    <scope>NUCLEOTIDE SEQUENCE [LARGE SCALE GENOMIC DNA]</scope>
    <source>
        <strain evidence="2 3">AR-2-6</strain>
    </source>
</reference>
<dbReference type="Proteomes" id="UP000310477">
    <property type="component" value="Unassembled WGS sequence"/>
</dbReference>
<comment type="caution">
    <text evidence="2">The sequence shown here is derived from an EMBL/GenBank/DDBJ whole genome shotgun (WGS) entry which is preliminary data.</text>
</comment>
<evidence type="ECO:0000256" key="1">
    <source>
        <dbReference type="SAM" id="SignalP"/>
    </source>
</evidence>